<feature type="non-terminal residue" evidence="3">
    <location>
        <position position="1"/>
    </location>
</feature>
<proteinExistence type="predicted"/>
<sequence>RTLRLPPIGNWGALPLAGSAPTRDRGKEGDRKAFYESSQWNIKKNQETISQLREETKALELQLMDLLKGDEKVIQAVIQEWKSEKPYLKNRTGQALEYLDHRLSEKVKQLNALRHQVVLRQSRLEELQLQHRLRHLEMAEARDSNTEVAKTMRNLENRLEKARMKAEEAEHITSVYLQLKAYLQEESLNLENRLDSMEAEVVRTKHELEELHIVNQEALNARDIAKNQLLYLEETVLQERRKRERYVTDCKKRAEEKKLENERMERKTQRDHLLLQSDDTTQDSLHAKEEELRRRWSMYQMEVIFGKVKDATGTAETHSVVRRFLAQGDTFAQLETLKGENEQALVKLKQEKQRLQRELEDLKYSGEATLVSQQKLQTEMEERLKTEEKRHVEAQDQLERTLQAMQTAKESLEHLASKLNHITVEHSRFAGKELDPKAGDYLPNLLGLVEEKLLKLQEQLESQNVPDMLRHIVDREFYATLEGKLPQYNTRIALPLVSSKDKFFDEEESEDDDNEVANRAALKIRSQKLIESRNKKRSRLRRS</sequence>
<feature type="coiled-coil region" evidence="1">
    <location>
        <begin position="334"/>
        <end position="418"/>
    </location>
</feature>
<evidence type="ECO:0000313" key="4">
    <source>
        <dbReference type="Proteomes" id="UP001610411"/>
    </source>
</evidence>
<reference evidence="3 4" key="1">
    <citation type="journal article" date="2024" name="G3 (Bethesda)">
        <title>A hybrid genome assembly of the endangered aye-aye (Daubentonia madagascariensis).</title>
        <authorList>
            <person name="Versoza C.J."/>
            <person name="Pfeifer S.P."/>
        </authorList>
    </citation>
    <scope>NUCLEOTIDE SEQUENCE [LARGE SCALE GENOMIC DNA]</scope>
    <source>
        <strain evidence="3">6821</strain>
    </source>
</reference>
<dbReference type="PANTHER" id="PTHR46518">
    <property type="entry name" value="COILED-COIL DOMAIN-CONTAINING PROTEIN 151"/>
    <property type="match status" value="1"/>
</dbReference>
<dbReference type="PANTHER" id="PTHR46518:SF1">
    <property type="entry name" value="OUTER DYNEIN ARM-DOCKING COMPLEX SUBUNIT 3"/>
    <property type="match status" value="1"/>
</dbReference>
<dbReference type="EMBL" id="JBFSEQ010000012">
    <property type="protein sequence ID" value="KAL2764362.1"/>
    <property type="molecule type" value="Genomic_DNA"/>
</dbReference>
<accession>A0ABD2DBJ4</accession>
<name>A0ABD2DBJ4_DAUMA</name>
<feature type="compositionally biased region" description="Basic and acidic residues" evidence="2">
    <location>
        <begin position="260"/>
        <end position="273"/>
    </location>
</feature>
<evidence type="ECO:0000256" key="1">
    <source>
        <dbReference type="SAM" id="Coils"/>
    </source>
</evidence>
<dbReference type="AlphaFoldDB" id="A0ABD2DBJ4"/>
<dbReference type="InterPro" id="IPR033192">
    <property type="entry name" value="ODAD3"/>
</dbReference>
<gene>
    <name evidence="3" type="ORF">WCI35_030166</name>
</gene>
<protein>
    <submittedName>
        <fullName evidence="3">Outer dynein arm-docking complex subunit 3 isoform 2</fullName>
    </submittedName>
</protein>
<feature type="region of interest" description="Disordered" evidence="2">
    <location>
        <begin position="260"/>
        <end position="285"/>
    </location>
</feature>
<organism evidence="3 4">
    <name type="scientific">Daubentonia madagascariensis</name>
    <name type="common">Aye-aye</name>
    <name type="synonym">Sciurus madagascariensis</name>
    <dbReference type="NCBI Taxonomy" id="31869"/>
    <lineage>
        <taxon>Eukaryota</taxon>
        <taxon>Metazoa</taxon>
        <taxon>Chordata</taxon>
        <taxon>Craniata</taxon>
        <taxon>Vertebrata</taxon>
        <taxon>Euteleostomi</taxon>
        <taxon>Mammalia</taxon>
        <taxon>Eutheria</taxon>
        <taxon>Euarchontoglires</taxon>
        <taxon>Primates</taxon>
        <taxon>Strepsirrhini</taxon>
        <taxon>Chiromyiformes</taxon>
        <taxon>Daubentoniidae</taxon>
        <taxon>Daubentonia</taxon>
    </lineage>
</organism>
<evidence type="ECO:0000313" key="3">
    <source>
        <dbReference type="EMBL" id="KAL2764362.1"/>
    </source>
</evidence>
<feature type="coiled-coil region" evidence="1">
    <location>
        <begin position="138"/>
        <end position="214"/>
    </location>
</feature>
<evidence type="ECO:0000256" key="2">
    <source>
        <dbReference type="SAM" id="MobiDB-lite"/>
    </source>
</evidence>
<keyword evidence="1" id="KW-0175">Coiled coil</keyword>
<dbReference type="Proteomes" id="UP001610411">
    <property type="component" value="Unassembled WGS sequence"/>
</dbReference>
<feature type="coiled-coil region" evidence="1">
    <location>
        <begin position="35"/>
        <end position="69"/>
    </location>
</feature>
<comment type="caution">
    <text evidence="3">The sequence shown here is derived from an EMBL/GenBank/DDBJ whole genome shotgun (WGS) entry which is preliminary data.</text>
</comment>
<keyword evidence="4" id="KW-1185">Reference proteome</keyword>